<evidence type="ECO:0000313" key="7">
    <source>
        <dbReference type="Proteomes" id="UP000013523"/>
    </source>
</evidence>
<dbReference type="eggNOG" id="COG1146">
    <property type="taxonomic scope" value="Bacteria"/>
</dbReference>
<dbReference type="Gene3D" id="3.30.70.20">
    <property type="match status" value="2"/>
</dbReference>
<dbReference type="AlphaFoldDB" id="R4K718"/>
<dbReference type="InterPro" id="IPR017896">
    <property type="entry name" value="4Fe4S_Fe-S-bd"/>
</dbReference>
<dbReference type="Pfam" id="PF00037">
    <property type="entry name" value="Fer4"/>
    <property type="match status" value="1"/>
</dbReference>
<dbReference type="OrthoDB" id="9672at2"/>
<evidence type="ECO:0000256" key="4">
    <source>
        <dbReference type="ARBA" id="ARBA00023014"/>
    </source>
</evidence>
<dbReference type="Proteomes" id="UP000013523">
    <property type="component" value="Chromosome"/>
</dbReference>
<feature type="domain" description="4Fe-4S ferredoxin-type" evidence="5">
    <location>
        <begin position="53"/>
        <end position="82"/>
    </location>
</feature>
<reference evidence="6 7" key="1">
    <citation type="submission" date="2012-01" db="EMBL/GenBank/DDBJ databases">
        <title>Complete sequence of chromosome of Clostridium pasteurianum BC1.</title>
        <authorList>
            <consortium name="US DOE Joint Genome Institute"/>
            <person name="Lucas S."/>
            <person name="Han J."/>
            <person name="Lapidus A."/>
            <person name="Cheng J.-F."/>
            <person name="Goodwin L."/>
            <person name="Pitluck S."/>
            <person name="Peters L."/>
            <person name="Mikhailova N."/>
            <person name="Teshima H."/>
            <person name="Detter J.C."/>
            <person name="Han C."/>
            <person name="Tapia R."/>
            <person name="Land M."/>
            <person name="Hauser L."/>
            <person name="Kyrpides N."/>
            <person name="Ivanova N."/>
            <person name="Pagani I."/>
            <person name="Dunn J."/>
            <person name="Taghavi S."/>
            <person name="Francis A."/>
            <person name="van der Lelie D."/>
            <person name="Woyke T."/>
        </authorList>
    </citation>
    <scope>NUCLEOTIDE SEQUENCE [LARGE SCALE GENOMIC DNA]</scope>
    <source>
        <strain evidence="6 7">BC1</strain>
    </source>
</reference>
<dbReference type="GO" id="GO:0046872">
    <property type="term" value="F:metal ion binding"/>
    <property type="evidence" value="ECO:0007669"/>
    <property type="project" value="UniProtKB-KW"/>
</dbReference>
<evidence type="ECO:0000256" key="1">
    <source>
        <dbReference type="ARBA" id="ARBA00022485"/>
    </source>
</evidence>
<dbReference type="PATRIC" id="fig|86416.3.peg.4256"/>
<dbReference type="STRING" id="86416.Clopa_4249"/>
<keyword evidence="7" id="KW-1185">Reference proteome</keyword>
<sequence>MLNDLLTNYLFNKLIDENHPTIEYDRCINKNQRKKICTACQTACSRGIIKSTNLKKIDWYKCINCNICVSVCPSRTIRPSSSTMNKILSTHEIKGEEIILGCNMEDTSGDVKLHCIASYPWEILAYLALEKPVIIIRRNCDSCLEKSSNEELIELNLKRVREFLGEELYSQRIIINDSGSPIPQKHFSRRDMFALILKKSKTTITTLLPEDTSIKLDGMIYRKVLLNRLKNIKYLSIKQGKFGWYTPIFGSRCWGCGVCEKVCPQKAIHISEGEKGTRIINHTVWKCDSCGVCENVCMDKVIEGMKLVYIHNVFIPVKTKIKSAICKECGAPAKPENGEELCMYCYNKRNLAK</sequence>
<dbReference type="PANTHER" id="PTHR43687:SF1">
    <property type="entry name" value="FERREDOXIN III"/>
    <property type="match status" value="1"/>
</dbReference>
<keyword evidence="2" id="KW-0479">Metal-binding</keyword>
<evidence type="ECO:0000256" key="3">
    <source>
        <dbReference type="ARBA" id="ARBA00023004"/>
    </source>
</evidence>
<dbReference type="GO" id="GO:0051539">
    <property type="term" value="F:4 iron, 4 sulfur cluster binding"/>
    <property type="evidence" value="ECO:0007669"/>
    <property type="project" value="UniProtKB-KW"/>
</dbReference>
<dbReference type="eggNOG" id="COG1143">
    <property type="taxonomic scope" value="Bacteria"/>
</dbReference>
<dbReference type="PANTHER" id="PTHR43687">
    <property type="entry name" value="ADENYLYLSULFATE REDUCTASE, BETA SUBUNIT"/>
    <property type="match status" value="1"/>
</dbReference>
<organism evidence="6 7">
    <name type="scientific">Clostridium pasteurianum BC1</name>
    <dbReference type="NCBI Taxonomy" id="86416"/>
    <lineage>
        <taxon>Bacteria</taxon>
        <taxon>Bacillati</taxon>
        <taxon>Bacillota</taxon>
        <taxon>Clostridia</taxon>
        <taxon>Eubacteriales</taxon>
        <taxon>Clostridiaceae</taxon>
        <taxon>Clostridium</taxon>
    </lineage>
</organism>
<dbReference type="Pfam" id="PF12838">
    <property type="entry name" value="Fer4_7"/>
    <property type="match status" value="1"/>
</dbReference>
<name>R4K718_CLOPA</name>
<dbReference type="EMBL" id="CP003261">
    <property type="protein sequence ID" value="AGK98972.1"/>
    <property type="molecule type" value="Genomic_DNA"/>
</dbReference>
<keyword evidence="3" id="KW-0408">Iron</keyword>
<dbReference type="PROSITE" id="PS51379">
    <property type="entry name" value="4FE4S_FER_2"/>
    <property type="match status" value="3"/>
</dbReference>
<dbReference type="PROSITE" id="PS00198">
    <property type="entry name" value="4FE4S_FER_1"/>
    <property type="match status" value="2"/>
</dbReference>
<dbReference type="InterPro" id="IPR050572">
    <property type="entry name" value="Fe-S_Ferredoxin"/>
</dbReference>
<protein>
    <recommendedName>
        <fullName evidence="5">4Fe-4S ferredoxin-type domain-containing protein</fullName>
    </recommendedName>
</protein>
<feature type="domain" description="4Fe-4S ferredoxin-type" evidence="5">
    <location>
        <begin position="244"/>
        <end position="273"/>
    </location>
</feature>
<evidence type="ECO:0000259" key="5">
    <source>
        <dbReference type="PROSITE" id="PS51379"/>
    </source>
</evidence>
<evidence type="ECO:0000256" key="2">
    <source>
        <dbReference type="ARBA" id="ARBA00022723"/>
    </source>
</evidence>
<accession>R4K718</accession>
<dbReference type="HOGENOM" id="CLU_048087_0_0_9"/>
<dbReference type="InterPro" id="IPR017900">
    <property type="entry name" value="4Fe4S_Fe_S_CS"/>
</dbReference>
<keyword evidence="4" id="KW-0411">Iron-sulfur</keyword>
<dbReference type="KEGG" id="cpas:Clopa_4249"/>
<gene>
    <name evidence="6" type="ORF">Clopa_4249</name>
</gene>
<keyword evidence="1" id="KW-0004">4Fe-4S</keyword>
<evidence type="ECO:0000313" key="6">
    <source>
        <dbReference type="EMBL" id="AGK98972.1"/>
    </source>
</evidence>
<dbReference type="SUPFAM" id="SSF54862">
    <property type="entry name" value="4Fe-4S ferredoxins"/>
    <property type="match status" value="1"/>
</dbReference>
<feature type="domain" description="4Fe-4S ferredoxin-type" evidence="5">
    <location>
        <begin position="276"/>
        <end position="307"/>
    </location>
</feature>
<proteinExistence type="predicted"/>
<dbReference type="RefSeq" id="WP_015617246.1">
    <property type="nucleotide sequence ID" value="NC_021182.1"/>
</dbReference>